<evidence type="ECO:0000313" key="2">
    <source>
        <dbReference type="EMBL" id="DAZ99003.1"/>
    </source>
</evidence>
<feature type="domain" description="PiggyBac transposable element-derived protein" evidence="1">
    <location>
        <begin position="4"/>
        <end position="65"/>
    </location>
</feature>
<reference evidence="2" key="2">
    <citation type="journal article" date="2023" name="Microbiol Resour">
        <title>Decontamination and Annotation of the Draft Genome Sequence of the Oomycete Lagenidium giganteum ARSEF 373.</title>
        <authorList>
            <person name="Morgan W.R."/>
            <person name="Tartar A."/>
        </authorList>
    </citation>
    <scope>NUCLEOTIDE SEQUENCE</scope>
    <source>
        <strain evidence="2">ARSEF 373</strain>
    </source>
</reference>
<proteinExistence type="predicted"/>
<dbReference type="AlphaFoldDB" id="A0AAV2YYY8"/>
<comment type="caution">
    <text evidence="2">The sequence shown here is derived from an EMBL/GenBank/DDBJ whole genome shotgun (WGS) entry which is preliminary data.</text>
</comment>
<sequence>MYAREYGEGTSIVLRLMEPYIGSGRTVVADSAFASGKTLVQLEAQRGLYFMGIVKTATAEFPKATLKA</sequence>
<dbReference type="Pfam" id="PF13843">
    <property type="entry name" value="DDE_Tnp_1_7"/>
    <property type="match status" value="1"/>
</dbReference>
<keyword evidence="3" id="KW-1185">Reference proteome</keyword>
<dbReference type="InterPro" id="IPR029526">
    <property type="entry name" value="PGBD"/>
</dbReference>
<dbReference type="Proteomes" id="UP001146120">
    <property type="component" value="Unassembled WGS sequence"/>
</dbReference>
<name>A0AAV2YYY8_9STRA</name>
<gene>
    <name evidence="2" type="ORF">N0F65_011258</name>
</gene>
<organism evidence="2 3">
    <name type="scientific">Lagenidium giganteum</name>
    <dbReference type="NCBI Taxonomy" id="4803"/>
    <lineage>
        <taxon>Eukaryota</taxon>
        <taxon>Sar</taxon>
        <taxon>Stramenopiles</taxon>
        <taxon>Oomycota</taxon>
        <taxon>Peronosporomycetes</taxon>
        <taxon>Pythiales</taxon>
        <taxon>Pythiaceae</taxon>
    </lineage>
</organism>
<accession>A0AAV2YYY8</accession>
<evidence type="ECO:0000313" key="3">
    <source>
        <dbReference type="Proteomes" id="UP001146120"/>
    </source>
</evidence>
<evidence type="ECO:0000259" key="1">
    <source>
        <dbReference type="Pfam" id="PF13843"/>
    </source>
</evidence>
<dbReference type="EMBL" id="DAKRPA010000092">
    <property type="protein sequence ID" value="DAZ99003.1"/>
    <property type="molecule type" value="Genomic_DNA"/>
</dbReference>
<reference evidence="2" key="1">
    <citation type="submission" date="2022-11" db="EMBL/GenBank/DDBJ databases">
        <authorList>
            <person name="Morgan W.R."/>
            <person name="Tartar A."/>
        </authorList>
    </citation>
    <scope>NUCLEOTIDE SEQUENCE</scope>
    <source>
        <strain evidence="2">ARSEF 373</strain>
    </source>
</reference>
<protein>
    <recommendedName>
        <fullName evidence="1">PiggyBac transposable element-derived protein domain-containing protein</fullName>
    </recommendedName>
</protein>